<reference evidence="3" key="1">
    <citation type="submission" date="2023-01" db="EMBL/GenBank/DDBJ databases">
        <title>Human gut microbiome strain richness.</title>
        <authorList>
            <person name="Chen-Liaw A."/>
        </authorList>
    </citation>
    <scope>NUCLEOTIDE SEQUENCE</scope>
    <source>
        <strain evidence="3">D59st1_B8_D59t2_181005</strain>
    </source>
</reference>
<sequence length="66" mass="7598">MRIIIKIYDIRTQRGYTLRKLEKKSGVSFSAINLIENGQRSPTLETLRLIAEALSVSVKDLFDEEE</sequence>
<dbReference type="Pfam" id="PF01381">
    <property type="entry name" value="HTH_3"/>
    <property type="match status" value="1"/>
</dbReference>
<dbReference type="PANTHER" id="PTHR46797:SF1">
    <property type="entry name" value="METHYLPHOSPHONATE SYNTHASE"/>
    <property type="match status" value="1"/>
</dbReference>
<dbReference type="RefSeq" id="WP_207722496.1">
    <property type="nucleotide sequence ID" value="NZ_DAWBEB010000180.1"/>
</dbReference>
<dbReference type="Proteomes" id="UP001211421">
    <property type="component" value="Unassembled WGS sequence"/>
</dbReference>
<dbReference type="GO" id="GO:0005829">
    <property type="term" value="C:cytosol"/>
    <property type="evidence" value="ECO:0007669"/>
    <property type="project" value="TreeGrafter"/>
</dbReference>
<dbReference type="GO" id="GO:0003677">
    <property type="term" value="F:DNA binding"/>
    <property type="evidence" value="ECO:0007669"/>
    <property type="project" value="UniProtKB-KW"/>
</dbReference>
<dbReference type="Gene3D" id="1.10.260.40">
    <property type="entry name" value="lambda repressor-like DNA-binding domains"/>
    <property type="match status" value="1"/>
</dbReference>
<proteinExistence type="predicted"/>
<dbReference type="InterPro" id="IPR010982">
    <property type="entry name" value="Lambda_DNA-bd_dom_sf"/>
</dbReference>
<evidence type="ECO:0000256" key="1">
    <source>
        <dbReference type="ARBA" id="ARBA00023125"/>
    </source>
</evidence>
<evidence type="ECO:0000313" key="4">
    <source>
        <dbReference type="Proteomes" id="UP001211421"/>
    </source>
</evidence>
<evidence type="ECO:0000259" key="2">
    <source>
        <dbReference type="PROSITE" id="PS50943"/>
    </source>
</evidence>
<accession>A0AAW6DWJ4</accession>
<protein>
    <submittedName>
        <fullName evidence="3">Helix-turn-helix transcriptional regulator</fullName>
    </submittedName>
</protein>
<keyword evidence="1" id="KW-0238">DNA-binding</keyword>
<dbReference type="InterPro" id="IPR001387">
    <property type="entry name" value="Cro/C1-type_HTH"/>
</dbReference>
<organism evidence="3 4">
    <name type="scientific">Ruminococcus bicirculans</name>
    <name type="common">ex Wegman et al. 2014</name>
    <dbReference type="NCBI Taxonomy" id="1160721"/>
    <lineage>
        <taxon>Bacteria</taxon>
        <taxon>Bacillati</taxon>
        <taxon>Bacillota</taxon>
        <taxon>Clostridia</taxon>
        <taxon>Eubacteriales</taxon>
        <taxon>Oscillospiraceae</taxon>
        <taxon>Ruminococcus</taxon>
    </lineage>
</organism>
<dbReference type="EMBL" id="JAQMLS010000002">
    <property type="protein sequence ID" value="MDB8741026.1"/>
    <property type="molecule type" value="Genomic_DNA"/>
</dbReference>
<dbReference type="SMART" id="SM00530">
    <property type="entry name" value="HTH_XRE"/>
    <property type="match status" value="1"/>
</dbReference>
<evidence type="ECO:0000313" key="3">
    <source>
        <dbReference type="EMBL" id="MDB8741026.1"/>
    </source>
</evidence>
<comment type="caution">
    <text evidence="3">The sequence shown here is derived from an EMBL/GenBank/DDBJ whole genome shotgun (WGS) entry which is preliminary data.</text>
</comment>
<dbReference type="PROSITE" id="PS50943">
    <property type="entry name" value="HTH_CROC1"/>
    <property type="match status" value="1"/>
</dbReference>
<gene>
    <name evidence="3" type="ORF">PNV70_02930</name>
</gene>
<feature type="domain" description="HTH cro/C1-type" evidence="2">
    <location>
        <begin position="7"/>
        <end position="61"/>
    </location>
</feature>
<name>A0AAW6DWJ4_9FIRM</name>
<dbReference type="InterPro" id="IPR050807">
    <property type="entry name" value="TransReg_Diox_bact_type"/>
</dbReference>
<dbReference type="CDD" id="cd00093">
    <property type="entry name" value="HTH_XRE"/>
    <property type="match status" value="1"/>
</dbReference>
<dbReference type="SUPFAM" id="SSF47413">
    <property type="entry name" value="lambda repressor-like DNA-binding domains"/>
    <property type="match status" value="1"/>
</dbReference>
<dbReference type="GO" id="GO:0003700">
    <property type="term" value="F:DNA-binding transcription factor activity"/>
    <property type="evidence" value="ECO:0007669"/>
    <property type="project" value="TreeGrafter"/>
</dbReference>
<dbReference type="AlphaFoldDB" id="A0AAW6DWJ4"/>
<dbReference type="PANTHER" id="PTHR46797">
    <property type="entry name" value="HTH-TYPE TRANSCRIPTIONAL REGULATOR"/>
    <property type="match status" value="1"/>
</dbReference>